<dbReference type="RefSeq" id="WP_171561495.1">
    <property type="nucleotide sequence ID" value="NZ_JABFCS010000001.1"/>
</dbReference>
<name>A0A849KAX6_9BURK</name>
<dbReference type="EMBL" id="JABFCS010000001">
    <property type="protein sequence ID" value="NNU44580.1"/>
    <property type="molecule type" value="Genomic_DNA"/>
</dbReference>
<comment type="caution">
    <text evidence="2">The sequence shown here is derived from an EMBL/GenBank/DDBJ whole genome shotgun (WGS) entry which is preliminary data.</text>
</comment>
<organism evidence="2 3">
    <name type="scientific">Ramlibacter montanisoli</name>
    <dbReference type="NCBI Taxonomy" id="2732512"/>
    <lineage>
        <taxon>Bacteria</taxon>
        <taxon>Pseudomonadati</taxon>
        <taxon>Pseudomonadota</taxon>
        <taxon>Betaproteobacteria</taxon>
        <taxon>Burkholderiales</taxon>
        <taxon>Comamonadaceae</taxon>
        <taxon>Ramlibacter</taxon>
    </lineage>
</organism>
<evidence type="ECO:0000313" key="3">
    <source>
        <dbReference type="Proteomes" id="UP000552954"/>
    </source>
</evidence>
<sequence length="80" mass="8999">MASIDQRSSQPVWSAGRSFTSADPERHCEVVGYVRDTIQTAPASRGSTERATRTTRFDWMRVQADRDSATFEGSSSRRSR</sequence>
<accession>A0A849KAX6</accession>
<reference evidence="2 3" key="1">
    <citation type="submission" date="2020-05" db="EMBL/GenBank/DDBJ databases">
        <authorList>
            <person name="Khan S.A."/>
            <person name="Jeon C.O."/>
            <person name="Chun B.H."/>
        </authorList>
    </citation>
    <scope>NUCLEOTIDE SEQUENCE [LARGE SCALE GENOMIC DNA]</scope>
    <source>
        <strain evidence="2 3">B156</strain>
    </source>
</reference>
<feature type="region of interest" description="Disordered" evidence="1">
    <location>
        <begin position="1"/>
        <end position="21"/>
    </location>
</feature>
<evidence type="ECO:0000256" key="1">
    <source>
        <dbReference type="SAM" id="MobiDB-lite"/>
    </source>
</evidence>
<dbReference type="Proteomes" id="UP000552954">
    <property type="component" value="Unassembled WGS sequence"/>
</dbReference>
<protein>
    <submittedName>
        <fullName evidence="2">Uncharacterized protein</fullName>
    </submittedName>
</protein>
<reference evidence="2 3" key="2">
    <citation type="submission" date="2020-06" db="EMBL/GenBank/DDBJ databases">
        <title>Ramlibacter rhizophilus sp. nov., isolated from rhizosphere soil of national flower Mugunghwa from South Korea.</title>
        <authorList>
            <person name="Zheng-Fei Y."/>
            <person name="Huan T."/>
        </authorList>
    </citation>
    <scope>NUCLEOTIDE SEQUENCE [LARGE SCALE GENOMIC DNA]</scope>
    <source>
        <strain evidence="2 3">B156</strain>
    </source>
</reference>
<keyword evidence="3" id="KW-1185">Reference proteome</keyword>
<proteinExistence type="predicted"/>
<evidence type="ECO:0000313" key="2">
    <source>
        <dbReference type="EMBL" id="NNU44580.1"/>
    </source>
</evidence>
<gene>
    <name evidence="2" type="ORF">HK415_17575</name>
</gene>
<dbReference type="AlphaFoldDB" id="A0A849KAX6"/>